<sequence length="146" mass="16577">MKARFKVEKGDGKRKVDVSVSENPRKYRGVRQKRWGPSRQREGILSPHSDLVRDIRYGGGSWYHLRLSRDSSHGSQRADEFSSSPPSPFIDLKTVSSCDSGNQNLCSLIQVKKETEYQTDLEREPIDLAAEVKPTVGDHIGCSWWT</sequence>
<gene>
    <name evidence="2" type="ORF">ERUC_LOCUS18301</name>
</gene>
<dbReference type="Proteomes" id="UP001642260">
    <property type="component" value="Unassembled WGS sequence"/>
</dbReference>
<feature type="compositionally biased region" description="Basic residues" evidence="1">
    <location>
        <begin position="26"/>
        <end position="36"/>
    </location>
</feature>
<keyword evidence="3" id="KW-1185">Reference proteome</keyword>
<evidence type="ECO:0000313" key="3">
    <source>
        <dbReference type="Proteomes" id="UP001642260"/>
    </source>
</evidence>
<name>A0ABC8K223_ERUVS</name>
<dbReference type="EMBL" id="CAKOAT010171266">
    <property type="protein sequence ID" value="CAH8351588.1"/>
    <property type="molecule type" value="Genomic_DNA"/>
</dbReference>
<organism evidence="2 3">
    <name type="scientific">Eruca vesicaria subsp. sativa</name>
    <name type="common">Garden rocket</name>
    <name type="synonym">Eruca sativa</name>
    <dbReference type="NCBI Taxonomy" id="29727"/>
    <lineage>
        <taxon>Eukaryota</taxon>
        <taxon>Viridiplantae</taxon>
        <taxon>Streptophyta</taxon>
        <taxon>Embryophyta</taxon>
        <taxon>Tracheophyta</taxon>
        <taxon>Spermatophyta</taxon>
        <taxon>Magnoliopsida</taxon>
        <taxon>eudicotyledons</taxon>
        <taxon>Gunneridae</taxon>
        <taxon>Pentapetalae</taxon>
        <taxon>rosids</taxon>
        <taxon>malvids</taxon>
        <taxon>Brassicales</taxon>
        <taxon>Brassicaceae</taxon>
        <taxon>Brassiceae</taxon>
        <taxon>Eruca</taxon>
    </lineage>
</organism>
<protein>
    <submittedName>
        <fullName evidence="2">Uncharacterized protein</fullName>
    </submittedName>
</protein>
<reference evidence="2 3" key="1">
    <citation type="submission" date="2022-03" db="EMBL/GenBank/DDBJ databases">
        <authorList>
            <person name="Macdonald S."/>
            <person name="Ahmed S."/>
            <person name="Newling K."/>
        </authorList>
    </citation>
    <scope>NUCLEOTIDE SEQUENCE [LARGE SCALE GENOMIC DNA]</scope>
</reference>
<evidence type="ECO:0000256" key="1">
    <source>
        <dbReference type="SAM" id="MobiDB-lite"/>
    </source>
</evidence>
<accession>A0ABC8K223</accession>
<feature type="compositionally biased region" description="Basic and acidic residues" evidence="1">
    <location>
        <begin position="1"/>
        <end position="17"/>
    </location>
</feature>
<proteinExistence type="predicted"/>
<dbReference type="AlphaFoldDB" id="A0ABC8K223"/>
<evidence type="ECO:0000313" key="2">
    <source>
        <dbReference type="EMBL" id="CAH8351588.1"/>
    </source>
</evidence>
<comment type="caution">
    <text evidence="2">The sequence shown here is derived from an EMBL/GenBank/DDBJ whole genome shotgun (WGS) entry which is preliminary data.</text>
</comment>
<feature type="region of interest" description="Disordered" evidence="1">
    <location>
        <begin position="1"/>
        <end position="43"/>
    </location>
</feature>